<dbReference type="Proteomes" id="UP000663873">
    <property type="component" value="Unassembled WGS sequence"/>
</dbReference>
<evidence type="ECO:0000313" key="1">
    <source>
        <dbReference type="EMBL" id="CAF4535786.1"/>
    </source>
</evidence>
<evidence type="ECO:0000313" key="2">
    <source>
        <dbReference type="Proteomes" id="UP000663873"/>
    </source>
</evidence>
<dbReference type="AlphaFoldDB" id="A0A820XPK1"/>
<dbReference type="EMBL" id="CAJOBP010008482">
    <property type="protein sequence ID" value="CAF4535786.1"/>
    <property type="molecule type" value="Genomic_DNA"/>
</dbReference>
<protein>
    <submittedName>
        <fullName evidence="1">Uncharacterized protein</fullName>
    </submittedName>
</protein>
<keyword evidence="2" id="KW-1185">Reference proteome</keyword>
<dbReference type="Pfam" id="PF16057">
    <property type="entry name" value="DUF4800"/>
    <property type="match status" value="1"/>
</dbReference>
<comment type="caution">
    <text evidence="1">The sequence shown here is derived from an EMBL/GenBank/DDBJ whole genome shotgun (WGS) entry which is preliminary data.</text>
</comment>
<name>A0A820XPK1_9BILA</name>
<organism evidence="1 2">
    <name type="scientific">Rotaria socialis</name>
    <dbReference type="NCBI Taxonomy" id="392032"/>
    <lineage>
        <taxon>Eukaryota</taxon>
        <taxon>Metazoa</taxon>
        <taxon>Spiralia</taxon>
        <taxon>Gnathifera</taxon>
        <taxon>Rotifera</taxon>
        <taxon>Eurotatoria</taxon>
        <taxon>Bdelloidea</taxon>
        <taxon>Philodinida</taxon>
        <taxon>Philodinidae</taxon>
        <taxon>Rotaria</taxon>
    </lineage>
</organism>
<sequence>MNERIPNERQWMLSDRENIHRMRCKLVENNEFNKHEEASRLRDNLVLSKSPNLANTNPLNLPLATPIQQRRFSQLTIRKQNGYDLKTILLICSTLIYLDFSCDNEIPPFIFSAGCFPSMKCLRLGRIENFFFHNGQFNFLLSLFPNLLQFYFTADQCREHVEIINFREIADYLRYQCPLLKIIILRIYMQECTSVNVIRA</sequence>
<accession>A0A820XPK1</accession>
<proteinExistence type="predicted"/>
<reference evidence="1" key="1">
    <citation type="submission" date="2021-02" db="EMBL/GenBank/DDBJ databases">
        <authorList>
            <person name="Nowell W R."/>
        </authorList>
    </citation>
    <scope>NUCLEOTIDE SEQUENCE</scope>
</reference>
<gene>
    <name evidence="1" type="ORF">UJA718_LOCUS28471</name>
</gene>